<sequence>MSQLLAQVKAEFIARVVAPDAGGRTVLASTLGLTAAARGGAQASLGCVYRNPGGTMATPG</sequence>
<name>A0ABR7SLM9_9ACTN</name>
<reference evidence="1 2" key="1">
    <citation type="submission" date="2020-08" db="EMBL/GenBank/DDBJ databases">
        <title>Genemic of Streptomyces polyaspartic.</title>
        <authorList>
            <person name="Liu W."/>
        </authorList>
    </citation>
    <scope>NUCLEOTIDE SEQUENCE [LARGE SCALE GENOMIC DNA]</scope>
    <source>
        <strain evidence="1 2">TRM66268-LWL</strain>
    </source>
</reference>
<dbReference type="Proteomes" id="UP000642284">
    <property type="component" value="Unassembled WGS sequence"/>
</dbReference>
<protein>
    <submittedName>
        <fullName evidence="1">Uncharacterized protein</fullName>
    </submittedName>
</protein>
<dbReference type="RefSeq" id="WP_187816212.1">
    <property type="nucleotide sequence ID" value="NZ_JACTVJ010000012.1"/>
</dbReference>
<proteinExistence type="predicted"/>
<accession>A0ABR7SLM9</accession>
<evidence type="ECO:0000313" key="2">
    <source>
        <dbReference type="Proteomes" id="UP000642284"/>
    </source>
</evidence>
<organism evidence="1 2">
    <name type="scientific">Streptomyces polyasparticus</name>
    <dbReference type="NCBI Taxonomy" id="2767826"/>
    <lineage>
        <taxon>Bacteria</taxon>
        <taxon>Bacillati</taxon>
        <taxon>Actinomycetota</taxon>
        <taxon>Actinomycetes</taxon>
        <taxon>Kitasatosporales</taxon>
        <taxon>Streptomycetaceae</taxon>
        <taxon>Streptomyces</taxon>
    </lineage>
</organism>
<dbReference type="EMBL" id="JACTVJ010000012">
    <property type="protein sequence ID" value="MBC9715749.1"/>
    <property type="molecule type" value="Genomic_DNA"/>
</dbReference>
<evidence type="ECO:0000313" key="1">
    <source>
        <dbReference type="EMBL" id="MBC9715749.1"/>
    </source>
</evidence>
<gene>
    <name evidence="1" type="ORF">H9Y04_24710</name>
</gene>
<comment type="caution">
    <text evidence="1">The sequence shown here is derived from an EMBL/GenBank/DDBJ whole genome shotgun (WGS) entry which is preliminary data.</text>
</comment>
<keyword evidence="2" id="KW-1185">Reference proteome</keyword>